<dbReference type="PANTHER" id="PTHR37166:SF1">
    <property type="entry name" value="PROTEIN FLAG"/>
    <property type="match status" value="1"/>
</dbReference>
<dbReference type="InterPro" id="IPR005186">
    <property type="entry name" value="FlaG"/>
</dbReference>
<comment type="caution">
    <text evidence="1">The sequence shown here is derived from an EMBL/GenBank/DDBJ whole genome shotgun (WGS) entry which is preliminary data.</text>
</comment>
<dbReference type="AlphaFoldDB" id="A0A845E2W1"/>
<dbReference type="SUPFAM" id="SSF160214">
    <property type="entry name" value="FlaG-like"/>
    <property type="match status" value="1"/>
</dbReference>
<gene>
    <name evidence="1" type="ORF">GLV98_06735</name>
</gene>
<protein>
    <recommendedName>
        <fullName evidence="3">Flagellar protein FlaG</fullName>
    </recommendedName>
</protein>
<dbReference type="EMBL" id="WMEZ01000002">
    <property type="protein sequence ID" value="MYL49172.1"/>
    <property type="molecule type" value="Genomic_DNA"/>
</dbReference>
<dbReference type="InterPro" id="IPR035924">
    <property type="entry name" value="FlaG-like_sf"/>
</dbReference>
<name>A0A845E2W1_9BACI</name>
<evidence type="ECO:0000313" key="1">
    <source>
        <dbReference type="EMBL" id="MYL49172.1"/>
    </source>
</evidence>
<dbReference type="Pfam" id="PF03646">
    <property type="entry name" value="FlaG"/>
    <property type="match status" value="1"/>
</dbReference>
<dbReference type="Proteomes" id="UP000447393">
    <property type="component" value="Unassembled WGS sequence"/>
</dbReference>
<accession>A0A845E2W1</accession>
<organism evidence="1 2">
    <name type="scientific">Halobacillus litoralis</name>
    <dbReference type="NCBI Taxonomy" id="45668"/>
    <lineage>
        <taxon>Bacteria</taxon>
        <taxon>Bacillati</taxon>
        <taxon>Bacillota</taxon>
        <taxon>Bacilli</taxon>
        <taxon>Bacillales</taxon>
        <taxon>Bacillaceae</taxon>
        <taxon>Halobacillus</taxon>
    </lineage>
</organism>
<sequence>MQATENRNKIMKKLETSLRFQLHEKLEEYYVPIVDKQTDHVIKEIPPRKMLDLYASIIESIGIMVDDKI</sequence>
<evidence type="ECO:0000313" key="2">
    <source>
        <dbReference type="Proteomes" id="UP000447393"/>
    </source>
</evidence>
<proteinExistence type="predicted"/>
<evidence type="ECO:0008006" key="3">
    <source>
        <dbReference type="Google" id="ProtNLM"/>
    </source>
</evidence>
<reference evidence="1 2" key="1">
    <citation type="submission" date="2019-11" db="EMBL/GenBank/DDBJ databases">
        <title>Genome sequences of 17 halophilic strains isolated from different environments.</title>
        <authorList>
            <person name="Furrow R.E."/>
        </authorList>
    </citation>
    <scope>NUCLEOTIDE SEQUENCE [LARGE SCALE GENOMIC DNA]</scope>
    <source>
        <strain evidence="1 2">22505_10_Sand</strain>
    </source>
</reference>
<dbReference type="OrthoDB" id="9799867at2"/>
<dbReference type="Gene3D" id="3.30.160.170">
    <property type="entry name" value="FlaG-like"/>
    <property type="match status" value="1"/>
</dbReference>
<dbReference type="PANTHER" id="PTHR37166">
    <property type="entry name" value="PROTEIN FLAG"/>
    <property type="match status" value="1"/>
</dbReference>